<dbReference type="EMBL" id="HG423206">
    <property type="protein sequence ID" value="CDG50934.1"/>
    <property type="molecule type" value="Genomic_DNA"/>
</dbReference>
<dbReference type="Gene3D" id="6.10.140.1780">
    <property type="match status" value="2"/>
</dbReference>
<reference evidence="2" key="1">
    <citation type="submission" date="2013-07" db="EMBL/GenBank/DDBJ databases">
        <title>Unique acquisition of protelomerase gave rise to speciation of a subclade within the Agrobacterium/Rhizobium supercluster characterized by the presence of a linear chromid.</title>
        <authorList>
            <person name="Ramirez-Bahena M.-H."/>
            <person name="Vial L."/>
            <person name="Lassalle F."/>
            <person name="Diel B."/>
            <person name="Chapulliot D."/>
            <person name="Daubin V."/>
            <person name="Nesme X."/>
            <person name="Muller D."/>
        </authorList>
    </citation>
    <scope>NUCLEOTIDE SEQUENCE</scope>
    <source>
        <strain evidence="2">ATCC 31113</strain>
    </source>
</reference>
<organism evidence="2">
    <name type="scientific">Agrobacterium viscosum</name>
    <dbReference type="NCBI Taxonomy" id="300300"/>
    <lineage>
        <taxon>Bacteria</taxon>
        <taxon>Pseudomonadati</taxon>
        <taxon>Pseudomonadota</taxon>
        <taxon>Alphaproteobacteria</taxon>
        <taxon>Hyphomicrobiales</taxon>
        <taxon>Rhizobiaceae</taxon>
        <taxon>Rhizobium/Agrobacterium group</taxon>
        <taxon>Agrobacterium</taxon>
    </lineage>
</organism>
<evidence type="ECO:0000259" key="1">
    <source>
        <dbReference type="Pfam" id="PF16684"/>
    </source>
</evidence>
<sequence>MSVLKRKTKTPVLVERIDEFVEKIDRTMERNEETRNKQIRDLWDEEVRFHFDNGRTEKTLELYIMKYRYALKAKFGPKSTPLAICNMKKLRERLKTYITSTDYQRTGVATSIVEKIERAEFNTAGRKPTVLLRISDFISSMNGMSSKEDMVALWENELQSMDGRARTTIISYITKYRNAIKEAFGDEHPMLKIATGDAAMYDDQRRAKMEKIATKHGALITFQNYKQVLKICADCLQSSDPLMIGIGLIGLTGRRPYEVFTQAEFSPAPYGKGVSKWSLLFSGQAKTKQGEGTKFGVTYEIPVLTRSTVILEAYERLRKSSQGILWHKMSIDDFAAATRLPLREAVFNIFENVWPEEELPKPYGLRHLYAEVSYHFFAPPHVTKNSYFAAILGHNNNDLETSLSYMTYTLPEDRADAEARAKRITERTLLQMTNITPASFENETR</sequence>
<protein>
    <submittedName>
        <fullName evidence="2">Protelomerase</fullName>
    </submittedName>
</protein>
<dbReference type="InterPro" id="IPR032047">
    <property type="entry name" value="ResT/TelK_cat"/>
</dbReference>
<proteinExistence type="predicted"/>
<name>U4N579_9HYPH</name>
<gene>
    <name evidence="2" type="primary">telA</name>
</gene>
<feature type="domain" description="Telomere resolvase ResT/TelK catalytic" evidence="1">
    <location>
        <begin position="224"/>
        <end position="408"/>
    </location>
</feature>
<dbReference type="AlphaFoldDB" id="U4N579"/>
<dbReference type="Gene3D" id="1.10.443.30">
    <property type="entry name" value="Telomere resolvase"/>
    <property type="match status" value="1"/>
</dbReference>
<accession>U4N579</accession>
<evidence type="ECO:0000313" key="2">
    <source>
        <dbReference type="EMBL" id="CDG50934.1"/>
    </source>
</evidence>
<dbReference type="Pfam" id="PF16684">
    <property type="entry name" value="ResT-TelK_cat"/>
    <property type="match status" value="1"/>
</dbReference>
<dbReference type="InterPro" id="IPR038280">
    <property type="entry name" value="ResT/TelK_cat_sf"/>
</dbReference>